<feature type="repeat" description="ANK" evidence="9">
    <location>
        <begin position="282"/>
        <end position="314"/>
    </location>
</feature>
<evidence type="ECO:0000256" key="2">
    <source>
        <dbReference type="ARBA" id="ARBA00004370"/>
    </source>
</evidence>
<feature type="repeat" description="ANK" evidence="9">
    <location>
        <begin position="348"/>
        <end position="380"/>
    </location>
</feature>
<feature type="compositionally biased region" description="Basic and acidic residues" evidence="11">
    <location>
        <begin position="1754"/>
        <end position="1788"/>
    </location>
</feature>
<feature type="repeat" description="ANK" evidence="9">
    <location>
        <begin position="315"/>
        <end position="347"/>
    </location>
</feature>
<proteinExistence type="predicted"/>
<keyword evidence="6 9" id="KW-0040">ANK repeat</keyword>
<dbReference type="GO" id="GO:0008289">
    <property type="term" value="F:lipid binding"/>
    <property type="evidence" value="ECO:0007669"/>
    <property type="project" value="InterPro"/>
</dbReference>
<dbReference type="PRINTS" id="PR01415">
    <property type="entry name" value="ANKYRIN"/>
</dbReference>
<dbReference type="Gene3D" id="1.25.40.20">
    <property type="entry name" value="Ankyrin repeat-containing domain"/>
    <property type="match status" value="3"/>
</dbReference>
<feature type="region of interest" description="Disordered" evidence="11">
    <location>
        <begin position="2170"/>
        <end position="2260"/>
    </location>
</feature>
<dbReference type="InterPro" id="IPR011029">
    <property type="entry name" value="DEATH-like_dom_sf"/>
</dbReference>
<feature type="region of interest" description="Disordered" evidence="11">
    <location>
        <begin position="1452"/>
        <end position="1491"/>
    </location>
</feature>
<feature type="compositionally biased region" description="Basic and acidic residues" evidence="11">
    <location>
        <begin position="1923"/>
        <end position="1933"/>
    </location>
</feature>
<dbReference type="PROSITE" id="PS50088">
    <property type="entry name" value="ANK_REPEAT"/>
    <property type="match status" value="18"/>
</dbReference>
<feature type="domain" description="ZU5" evidence="14">
    <location>
        <begin position="853"/>
        <end position="1010"/>
    </location>
</feature>
<feature type="compositionally biased region" description="Polar residues" evidence="11">
    <location>
        <begin position="3740"/>
        <end position="3755"/>
    </location>
</feature>
<dbReference type="SUPFAM" id="SSF58113">
    <property type="entry name" value="Apolipoprotein A-I"/>
    <property type="match status" value="2"/>
</dbReference>
<dbReference type="STRING" id="104421.E2A638"/>
<evidence type="ECO:0000256" key="7">
    <source>
        <dbReference type="ARBA" id="ARBA00023136"/>
    </source>
</evidence>
<keyword evidence="3" id="KW-0963">Cytoplasm</keyword>
<dbReference type="PROSITE" id="PS50017">
    <property type="entry name" value="DEATH_DOMAIN"/>
    <property type="match status" value="1"/>
</dbReference>
<dbReference type="FunFam" id="2.60.220.30:FF:000001">
    <property type="entry name" value="Ankyrin-3 isoform 2"/>
    <property type="match status" value="1"/>
</dbReference>
<feature type="domain" description="ZU5" evidence="14">
    <location>
        <begin position="1012"/>
        <end position="1159"/>
    </location>
</feature>
<dbReference type="GO" id="GO:0006869">
    <property type="term" value="P:lipid transport"/>
    <property type="evidence" value="ECO:0007669"/>
    <property type="project" value="InterPro"/>
</dbReference>
<feature type="compositionally biased region" description="Basic and acidic residues" evidence="11">
    <location>
        <begin position="1810"/>
        <end position="1825"/>
    </location>
</feature>
<dbReference type="Pfam" id="PF01442">
    <property type="entry name" value="Apolipoprotein"/>
    <property type="match status" value="5"/>
</dbReference>
<evidence type="ECO:0000256" key="6">
    <source>
        <dbReference type="ARBA" id="ARBA00023043"/>
    </source>
</evidence>
<feature type="repeat" description="ANK" evidence="9">
    <location>
        <begin position="612"/>
        <end position="644"/>
    </location>
</feature>
<feature type="repeat" description="ANK" evidence="9">
    <location>
        <begin position="645"/>
        <end position="677"/>
    </location>
</feature>
<keyword evidence="4" id="KW-0597">Phosphoprotein</keyword>
<evidence type="ECO:0000256" key="8">
    <source>
        <dbReference type="ARBA" id="ARBA00023212"/>
    </source>
</evidence>
<feature type="compositionally biased region" description="Polar residues" evidence="11">
    <location>
        <begin position="1865"/>
        <end position="1878"/>
    </location>
</feature>
<dbReference type="PANTHER" id="PTHR24123">
    <property type="entry name" value="ANKYRIN REPEAT-CONTAINING"/>
    <property type="match status" value="1"/>
</dbReference>
<dbReference type="OrthoDB" id="20872at2759"/>
<name>E2A638_CAMFO</name>
<feature type="compositionally biased region" description="Basic and acidic residues" evidence="11">
    <location>
        <begin position="2331"/>
        <end position="2348"/>
    </location>
</feature>
<gene>
    <name evidence="15" type="ORF">EAG_06252</name>
</gene>
<feature type="compositionally biased region" description="Basic and acidic residues" evidence="11">
    <location>
        <begin position="2770"/>
        <end position="2787"/>
    </location>
</feature>
<feature type="compositionally biased region" description="Basic and acidic residues" evidence="11">
    <location>
        <begin position="1466"/>
        <end position="1490"/>
    </location>
</feature>
<keyword evidence="5" id="KW-0677">Repeat</keyword>
<protein>
    <submittedName>
        <fullName evidence="15">Ankyrin-2</fullName>
    </submittedName>
</protein>
<dbReference type="Pfam" id="PF00531">
    <property type="entry name" value="Death"/>
    <property type="match status" value="1"/>
</dbReference>
<evidence type="ECO:0000313" key="15">
    <source>
        <dbReference type="EMBL" id="EFN71097.1"/>
    </source>
</evidence>
<feature type="compositionally biased region" description="Basic and acidic residues" evidence="11">
    <location>
        <begin position="2038"/>
        <end position="2065"/>
    </location>
</feature>
<feature type="coiled-coil region" evidence="10">
    <location>
        <begin position="1973"/>
        <end position="2010"/>
    </location>
</feature>
<keyword evidence="12" id="KW-1133">Transmembrane helix</keyword>
<dbReference type="Pfam" id="PF17809">
    <property type="entry name" value="UPA_2"/>
    <property type="match status" value="1"/>
</dbReference>
<organism evidence="16">
    <name type="scientific">Camponotus floridanus</name>
    <name type="common">Florida carpenter ant</name>
    <dbReference type="NCBI Taxonomy" id="104421"/>
    <lineage>
        <taxon>Eukaryota</taxon>
        <taxon>Metazoa</taxon>
        <taxon>Ecdysozoa</taxon>
        <taxon>Arthropoda</taxon>
        <taxon>Hexapoda</taxon>
        <taxon>Insecta</taxon>
        <taxon>Pterygota</taxon>
        <taxon>Neoptera</taxon>
        <taxon>Endopterygota</taxon>
        <taxon>Hymenoptera</taxon>
        <taxon>Apocrita</taxon>
        <taxon>Aculeata</taxon>
        <taxon>Formicoidea</taxon>
        <taxon>Formicidae</taxon>
        <taxon>Formicinae</taxon>
        <taxon>Camponotus</taxon>
    </lineage>
</organism>
<dbReference type="Gene3D" id="2.60.40.2660">
    <property type="match status" value="1"/>
</dbReference>
<dbReference type="PANTHER" id="PTHR24123:SF141">
    <property type="entry name" value="ANKYRIN 2, ISOFORM U"/>
    <property type="match status" value="1"/>
</dbReference>
<feature type="coiled-coil region" evidence="10">
    <location>
        <begin position="2477"/>
        <end position="2522"/>
    </location>
</feature>
<dbReference type="Proteomes" id="UP000000311">
    <property type="component" value="Unassembled WGS sequence"/>
</dbReference>
<evidence type="ECO:0000256" key="11">
    <source>
        <dbReference type="SAM" id="MobiDB-lite"/>
    </source>
</evidence>
<dbReference type="FunFam" id="1.25.40.20:FF:000003">
    <property type="entry name" value="Ankyrin, isoform B"/>
    <property type="match status" value="1"/>
</dbReference>
<keyword evidence="7 12" id="KW-0472">Membrane</keyword>
<dbReference type="Pfam" id="PF00023">
    <property type="entry name" value="Ank"/>
    <property type="match status" value="4"/>
</dbReference>
<dbReference type="OMA" id="FKGAKHD"/>
<evidence type="ECO:0000259" key="14">
    <source>
        <dbReference type="PROSITE" id="PS51145"/>
    </source>
</evidence>
<feature type="coiled-coil region" evidence="10">
    <location>
        <begin position="2973"/>
        <end position="3018"/>
    </location>
</feature>
<evidence type="ECO:0000256" key="4">
    <source>
        <dbReference type="ARBA" id="ARBA00022553"/>
    </source>
</evidence>
<feature type="repeat" description="ANK" evidence="9">
    <location>
        <begin position="414"/>
        <end position="446"/>
    </location>
</feature>
<feature type="compositionally biased region" description="Basic residues" evidence="11">
    <location>
        <begin position="2233"/>
        <end position="2242"/>
    </location>
</feature>
<feature type="repeat" description="ANK" evidence="9">
    <location>
        <begin position="150"/>
        <end position="182"/>
    </location>
</feature>
<feature type="repeat" description="ANK" evidence="9">
    <location>
        <begin position="513"/>
        <end position="545"/>
    </location>
</feature>
<feature type="coiled-coil region" evidence="10">
    <location>
        <begin position="3480"/>
        <end position="3514"/>
    </location>
</feature>
<dbReference type="InterPro" id="IPR036770">
    <property type="entry name" value="Ankyrin_rpt-contain_sf"/>
</dbReference>
<feature type="region of interest" description="Disordered" evidence="11">
    <location>
        <begin position="2038"/>
        <end position="2092"/>
    </location>
</feature>
<dbReference type="InterPro" id="IPR040745">
    <property type="entry name" value="Ankyrin_UPA"/>
</dbReference>
<reference evidence="15 16" key="1">
    <citation type="journal article" date="2010" name="Science">
        <title>Genomic comparison of the ants Camponotus floridanus and Harpegnathos saltator.</title>
        <authorList>
            <person name="Bonasio R."/>
            <person name="Zhang G."/>
            <person name="Ye C."/>
            <person name="Mutti N.S."/>
            <person name="Fang X."/>
            <person name="Qin N."/>
            <person name="Donahue G."/>
            <person name="Yang P."/>
            <person name="Li Q."/>
            <person name="Li C."/>
            <person name="Zhang P."/>
            <person name="Huang Z."/>
            <person name="Berger S.L."/>
            <person name="Reinberg D."/>
            <person name="Wang J."/>
            <person name="Liebig J."/>
        </authorList>
    </citation>
    <scope>NUCLEOTIDE SEQUENCE [LARGE SCALE GENOMIC DNA]</scope>
    <source>
        <strain evidence="16">C129</strain>
    </source>
</reference>
<comment type="subcellular location">
    <subcellularLocation>
        <location evidence="1">Cytoplasm</location>
        <location evidence="1">Cytoskeleton</location>
    </subcellularLocation>
    <subcellularLocation>
        <location evidence="2">Membrane</location>
    </subcellularLocation>
</comment>
<dbReference type="InterPro" id="IPR002110">
    <property type="entry name" value="Ankyrin_rpt"/>
</dbReference>
<dbReference type="InterPro" id="IPR000906">
    <property type="entry name" value="ZU5_dom"/>
</dbReference>
<evidence type="ECO:0000313" key="16">
    <source>
        <dbReference type="Proteomes" id="UP000000311"/>
    </source>
</evidence>
<dbReference type="GO" id="GO:0005576">
    <property type="term" value="C:extracellular region"/>
    <property type="evidence" value="ECO:0007669"/>
    <property type="project" value="InterPro"/>
</dbReference>
<feature type="compositionally biased region" description="Basic and acidic residues" evidence="11">
    <location>
        <begin position="3718"/>
        <end position="3736"/>
    </location>
</feature>
<feature type="compositionally biased region" description="Basic residues" evidence="11">
    <location>
        <begin position="4060"/>
        <end position="4071"/>
    </location>
</feature>
<dbReference type="SUPFAM" id="SSF47986">
    <property type="entry name" value="DEATH domain"/>
    <property type="match status" value="1"/>
</dbReference>
<dbReference type="Gene3D" id="1.10.533.10">
    <property type="entry name" value="Death Domain, Fas"/>
    <property type="match status" value="1"/>
</dbReference>
<feature type="repeat" description="ANK" evidence="9">
    <location>
        <begin position="480"/>
        <end position="512"/>
    </location>
</feature>
<sequence length="4208" mass="462911">MQEFQLREHRSILRVDSIRQSDPSTAFLRAARAGQLEKVLEYLESGVDINASNADGFTPLAVAMQQGHDKVVAVLLENDTRGKVRLPALHIAAKKDDCKAAALLLQNDHNPDVTSKSGFTPLHIAAHYGNDRIASLLYDRGADVNFAAKHNITPMHVAAKWGKIKMVNLLMSKGANIEAKTRDGLTPLHCAARSGHHEVVDILIEKGAPIGSKTKNGLAPLHMASQGDHVDAARILLYHRAPVDEVTVDYLTALHVAAHCGHVRVAKLLLDRNADPNARALNGFTPLHIACKKNRIKVVELLLKHKASIEATTESGLTPLHVASFMGCMNIVIYLLQHEASPDIPTVRGETPLHLAARANQTDIIRILLRNGAQVDARAREEQTPLHVASRLGNVDIVMLLLQHGAGVDATTKDLYTPLHIAAKEGQEEVASVLLENSASLTATTKKGFTPLHLAAKYGNMNVARLLLQKNAPVDAQGKNGVTPLHVASHYDHQNVALLLLDKGASPHAMAKNGHTPLHIAARKNQMDIATTLLEYGAKANAESKAGFTPLHLSAQEGHTDMSTLLIEHKADTNHKAKNGLTPLHLCAQEDKVNVASILVKNGAQIDAKTKAGYTPLHVASHFGQAAMVRFLLRSGAAVDSSTNAGYTPLHQAAQQGHTLVINLLLESKAKPNAVTNNGQTALDIAQKLGYISVIETLKVVTETIITTTHTVTIEEKYKVQAPESMQETFMSDSEDEGGGDEIGTAAMNVYGQPPHAQHVYLPSYYQGQMTYTREDPMLSDQQQYRYMTVDDMKSMGDDSMRVNVTDDERDNRHSGAPTITEMITKENYQRTNAANLKPDNVDINRHPVHVGFLVSFLVDARGGAMRGCRHSGVRVIVPPRKAAMPMRVTCRYLRRDKLTNPPPLMEGEALASRILELGPVGAKFLGPVIIEVPHFASLRGKEREIVILRSDNGETWREHTLEASEEAVQDVLNESFEGEELSQLEDLQTSRIVRILTVDFPHYFAVVSRIRQEVHAVGPEGGTVSSSAVPQVQAVFPQAALTKKIRVGLQAHPIPADLVAKLLGNRVAVSPIVTVEPRRRKFHKPITLTIPVPQAANKGMINQYSGDAPTLRLLCSITGGQTRAVWEDVTGSTPLTFVKDCVSFTTTVSARFWLMDCRNISEATKMATELYTHATHVPFMAKFVVFAKRIDPLEARLRVFCMTDDKEDKTLEHQEHFTEVAKSRDVEVLEGKTQYMEFSGNLVPVLKTGEQLQLPFRAFKENRVPFTARVKDPDAADMMGRIMFMSEPKVPRGELPQTPICTLNILLPEKISPDTAVSELDLLELSKNYSFLRDGGISRPDAIHRATIRLTDIANLLDKDWEPLAEELNIPPNDVALIKQEYPDKPAQQAAAMFKIWQNNGNKATGNTLEKALNKIGREDIVNKCIFNVELVTDDVEKAVARVRLDQPGFDSLKEELGPSRNTSLRRDATMDPKMDPDYEEPDRMKDSESVEDLSVTGSMHDKSKEHITITNGTVFNGTSTPIKDKYASDEKELGDMMADYLEQKCHVTDTMSKKSRDELDDMDKKRQKVIADANKIVSGVIADAEKEKGKLAKEGWSVVYDDDDVRDSKEARGAIGQTLINVQLDQAIAEPKGIISKSVAEQIPSIEPPMVRQYHGEKPDSKISSSKTVVSVSDDPKVSRTVVTKTTIIKQFDQTPTKTVTTKETVILPDKKDVVSEKEKLSKEGKEVDEKLIQGVIPTGITQKTVQVESVTRTDQKKSDAKSDVAKEKDKDKTKDKDKEKDKETITKPTKPSAYEDIYNVQQLADSTDEKSDEETKKTKDKSSGIFSNIFKGSKLKKGKKGSKDTSLDSGDEELPKPIITKVSEQQPEPPSNETIDLSFDSKLPEITVAPDVKLATIEFLNDSKRIAADMHVPYENLAKPTEKEDKRVELTESDDDGKDKTGFFSSLFKSKSKKDDDGTVIPVIHVEKPKESAEQIAKKEKKKLAALAKENEELLELQIKEKAKEAEASETVEILSGTIEKEAATKDMKVKDIESKEIEKKITADEHSKDDKKEEDQTKEKGSFFGIFKSPKSKEKKMSKSKETSFDSGDEEIRIVTEKLLDDTRKITDLNELPVAYKSDSTKIIPKEEVHTFVSTTHYDVDIPADKIGKSYDVVQTTTKIEKTIIQEEINGKADAGKDKDQKEEKKDTEKPASEVKSEISDSKISEMEKEVNDDIKEKSGGFFGIFKSPKLKSKKRSRSREQSSSKDTSFDSGDEEIRLTTAKFLEDTKQIAENLQAGETVTRTPPIDHAEIKKSIILEDEVVEKDKGSGIFSIFRSPKQARSSRSRSKEKTPSLELPDSGHDDMREITTKFLEDSRNVANITGESTETEHLKHKIAIETKDDKLITTIEDAKKIKHHIASAVEDVDKIVKDDKEINGKKIEEKTHDILDNTATTKDKTIKEAKKMKEKGSGFLSGIFKGAKHAVEDATDDVKEFLDETKKEAVLEEERAKEKAAADLKALKDKKDTVVSKIQETTEQTATDVKDAKDKAVSAVKDKKDEIVAEVSKDIQKVADTTKAVGEKITAETKKVGEKIGTTATDKAQDVKDIKEATVKEMKEDAKLVKEKLAAGADAVADTIDKTTDDVKEFLDEMKKEASLEEERAKEKVAADLKDLKDKKDTVVSKIQETTEQTAIDVKDAKDKAVSAVKDKKDEIVEEVFKDIQKVADTTKTAGEKITAETKKAGERIGATAADMKDIKETTVKKVKKDTELVQEKLAASADSIAETTDKAKDKTTKEAKKAKEKTSGFFSGIFKGAKHAVEDATDDVKEFLDETQKEAALEEERAKEKVAADLKDLKDKKDTVVSKIQETAEQAATDAKDSTDKAISAVKDKKDKIAEEASKDIQKVADTAKVASEKVSAETKKVGEKIGTTATDMAQDQALMLLWKLWTKPKIITKEAKKAKEKTSGFFSGIFKGAKHDVDDTTDDVKEFLDEMKKEASLEEERAKEKAVADLKDLKDQKDTAVSKIQETTEQAATDAKGATDEAISAVKDKKDKIVEGVSKDIQKVADTAKVASEKVTAETKKVGEKIGTTAIDMAQGVKDIKEATVKEVKEDTELIKEKLTVSIDAVAETADKTKDKTTKEAKKAKEKTSGFFSGIFKGTKHAVDDTDDVKEFLDEKIAEEASKDIQKVADTAKVASEKVTAETKKVGEKIGTTAIDMAQGVKDIKEATVKKVKKDTELVQEKLAASADSIAETADKAKDKTTKEAKKAKEKASGFFSGIFKGAKHAVEDATDDVREFLDDTKKEAELKEEHAKEKVAADLKDLKDKKDAIVSKVHDTTEQVTTDAKDAKDKTVSAVKDKKDKIAEEVSKDIQKVADTTKAAGEKITAETKKVGEKIGTTAIDMAQGVKDIKEATVKEVKEDTELIKEKLTVSIDAVAETADKTKDKTTKEAKKAKEKTSGFFSGIFKGAKHDVDDTTDDVKEFLDETKKEAVLEEERTKEKVAADLKDLKDKKDTVVSKIQETADQAATDAKDSTDKAISAVKDKKDKIAEEASKDIQKVADTAKVASEKVTAETKKVGEKIGTTAIDMAQGVKDIKEATVKEVKEDTELIKEKLTVSIDAVAETADKTCNRRGCETGPTYGRTGVEHLDENRNAPNLFLGSTLAAGLELKFLVCINVLYVLVPVLVHVLLDGSGHDSAEIDGTVERHATSAPSKQPVPAPRHSTTKPSTKPEFHLELSDASRIRKTVEQPLKSQEAQSPSKNSNLKSKIPLKIDRTPQTSDNLESVPFETSKDRIIGPQAISRTVKYITREYTDGELIKETSKENIVSLKDAIPTIKPNDMIETMINSKVEMTLPVEEIRQTTTTIVTSDPSVDPEKLEELLKTGGIVETVRTVTLTSEDDALQPVTREEVVKRINQVASTLPSEIFDFGENFPDSSTTTIKTDKSESEGVIQTVTTVQRVTVEETMPESERIEKVVRTVISSSNDGDLGDEQAYALKNLQERLMKSEIGETTSWVSMTGEQWETMAQYSQDTSPGSGNGGAVDGFAAGNNKNGSSRHDMHSDTDSDGSPQRRRRSPSKRRTLGSSSGSDVALHEGAELSPLEDDQETHGMVPSVCSSNAIEAKTRTKTSSRSSCACWMSIAVAALVLLIALILALEPQMFRRVIYTLSNNVPKQAGITTTTRVESRTVLSTGTDGTDDLRESMQKIMDTFMTEERKDH</sequence>
<feature type="repeat" description="ANK" evidence="9">
    <location>
        <begin position="249"/>
        <end position="281"/>
    </location>
</feature>
<dbReference type="Gene3D" id="2.60.220.30">
    <property type="match status" value="2"/>
</dbReference>
<keyword evidence="10" id="KW-0175">Coiled coil</keyword>
<keyword evidence="12" id="KW-0812">Transmembrane</keyword>
<keyword evidence="8" id="KW-0206">Cytoskeleton</keyword>
<feature type="region of interest" description="Disordered" evidence="11">
    <location>
        <begin position="3695"/>
        <end position="3759"/>
    </location>
</feature>
<dbReference type="InterPro" id="IPR000488">
    <property type="entry name" value="Death_dom"/>
</dbReference>
<dbReference type="SMART" id="SM00005">
    <property type="entry name" value="DEATH"/>
    <property type="match status" value="1"/>
</dbReference>
<feature type="repeat" description="ANK" evidence="9">
    <location>
        <begin position="216"/>
        <end position="248"/>
    </location>
</feature>
<feature type="region of interest" description="Disordered" evidence="11">
    <location>
        <begin position="2766"/>
        <end position="2787"/>
    </location>
</feature>
<dbReference type="Gene3D" id="1.20.5.1230">
    <property type="entry name" value="Apolipoprotein A-I"/>
    <property type="match status" value="2"/>
</dbReference>
<feature type="repeat" description="ANK" evidence="9">
    <location>
        <begin position="183"/>
        <end position="215"/>
    </location>
</feature>
<feature type="repeat" description="ANK" evidence="9">
    <location>
        <begin position="117"/>
        <end position="149"/>
    </location>
</feature>
<dbReference type="PROSITE" id="PS50297">
    <property type="entry name" value="ANK_REP_REGION"/>
    <property type="match status" value="18"/>
</dbReference>
<dbReference type="Pfam" id="PF12796">
    <property type="entry name" value="Ank_2"/>
    <property type="match status" value="5"/>
</dbReference>
<dbReference type="FunFam" id="1.25.40.20:FF:000001">
    <property type="entry name" value="Ankyrin-2 isoform 2"/>
    <property type="match status" value="1"/>
</dbReference>
<feature type="repeat" description="ANK" evidence="9">
    <location>
        <begin position="579"/>
        <end position="611"/>
    </location>
</feature>
<feature type="repeat" description="ANK" evidence="9">
    <location>
        <begin position="381"/>
        <end position="413"/>
    </location>
</feature>
<dbReference type="SMART" id="SM00218">
    <property type="entry name" value="ZU5"/>
    <property type="match status" value="1"/>
</dbReference>
<feature type="region of interest" description="Disordered" evidence="11">
    <location>
        <begin position="2318"/>
        <end position="2348"/>
    </location>
</feature>
<feature type="repeat" description="ANK" evidence="9">
    <location>
        <begin position="546"/>
        <end position="578"/>
    </location>
</feature>
<dbReference type="InterPro" id="IPR051165">
    <property type="entry name" value="Multifunctional_ANK_Repeat"/>
</dbReference>
<dbReference type="FunFam" id="2.60.220.30:FF:000002">
    <property type="entry name" value="Ankyrin-3 isoform 2"/>
    <property type="match status" value="1"/>
</dbReference>
<dbReference type="SUPFAM" id="SSF48403">
    <property type="entry name" value="Ankyrin repeat"/>
    <property type="match status" value="2"/>
</dbReference>
<dbReference type="InterPro" id="IPR000074">
    <property type="entry name" value="ApoA_E"/>
</dbReference>
<feature type="compositionally biased region" description="Basic and acidic residues" evidence="11">
    <location>
        <begin position="2075"/>
        <end position="2092"/>
    </location>
</feature>
<evidence type="ECO:0000256" key="1">
    <source>
        <dbReference type="ARBA" id="ARBA00004245"/>
    </source>
</evidence>
<feature type="region of interest" description="Disordered" evidence="11">
    <location>
        <begin position="4017"/>
        <end position="4102"/>
    </location>
</feature>
<evidence type="ECO:0000256" key="9">
    <source>
        <dbReference type="PROSITE-ProRule" id="PRU00023"/>
    </source>
</evidence>
<feature type="compositionally biased region" description="Basic and acidic residues" evidence="11">
    <location>
        <begin position="2170"/>
        <end position="2223"/>
    </location>
</feature>
<feature type="transmembrane region" description="Helical" evidence="12">
    <location>
        <begin position="4127"/>
        <end position="4145"/>
    </location>
</feature>
<feature type="region of interest" description="Disordered" evidence="11">
    <location>
        <begin position="1745"/>
        <end position="1881"/>
    </location>
</feature>
<dbReference type="GO" id="GO:0007165">
    <property type="term" value="P:signal transduction"/>
    <property type="evidence" value="ECO:0007669"/>
    <property type="project" value="InterPro"/>
</dbReference>
<feature type="coiled-coil region" evidence="10">
    <location>
        <begin position="2590"/>
        <end position="2675"/>
    </location>
</feature>
<dbReference type="GO" id="GO:0005856">
    <property type="term" value="C:cytoskeleton"/>
    <property type="evidence" value="ECO:0007669"/>
    <property type="project" value="UniProtKB-SubCell"/>
</dbReference>
<feature type="region of interest" description="Disordered" evidence="11">
    <location>
        <begin position="1920"/>
        <end position="1944"/>
    </location>
</feature>
<dbReference type="Pfam" id="PF13637">
    <property type="entry name" value="Ank_4"/>
    <property type="match status" value="1"/>
</dbReference>
<evidence type="ECO:0000256" key="5">
    <source>
        <dbReference type="ARBA" id="ARBA00022737"/>
    </source>
</evidence>
<dbReference type="GO" id="GO:0042157">
    <property type="term" value="P:lipoprotein metabolic process"/>
    <property type="evidence" value="ECO:0007669"/>
    <property type="project" value="InterPro"/>
</dbReference>
<feature type="coiled-coil region" evidence="10">
    <location>
        <begin position="2815"/>
        <end position="2857"/>
    </location>
</feature>
<dbReference type="PROSITE" id="PS51145">
    <property type="entry name" value="ZU5"/>
    <property type="match status" value="2"/>
</dbReference>
<dbReference type="SMART" id="SM00248">
    <property type="entry name" value="ANK"/>
    <property type="match status" value="20"/>
</dbReference>
<evidence type="ECO:0000256" key="10">
    <source>
        <dbReference type="SAM" id="Coils"/>
    </source>
</evidence>
<dbReference type="EMBL" id="GL437108">
    <property type="protein sequence ID" value="EFN71097.1"/>
    <property type="molecule type" value="Genomic_DNA"/>
</dbReference>
<feature type="repeat" description="ANK" evidence="9">
    <location>
        <begin position="447"/>
        <end position="479"/>
    </location>
</feature>
<dbReference type="Pfam" id="PF00791">
    <property type="entry name" value="ZU5"/>
    <property type="match status" value="1"/>
</dbReference>
<evidence type="ECO:0000259" key="13">
    <source>
        <dbReference type="PROSITE" id="PS50017"/>
    </source>
</evidence>
<feature type="domain" description="Death" evidence="13">
    <location>
        <begin position="1347"/>
        <end position="1424"/>
    </location>
</feature>
<evidence type="ECO:0000256" key="12">
    <source>
        <dbReference type="SAM" id="Phobius"/>
    </source>
</evidence>
<accession>E2A638</accession>
<keyword evidence="16" id="KW-1185">Reference proteome</keyword>
<dbReference type="GO" id="GO:0016020">
    <property type="term" value="C:membrane"/>
    <property type="evidence" value="ECO:0007669"/>
    <property type="project" value="UniProtKB-SubCell"/>
</dbReference>
<feature type="repeat" description="ANK" evidence="9">
    <location>
        <begin position="55"/>
        <end position="78"/>
    </location>
</feature>
<dbReference type="InParanoid" id="E2A638"/>
<evidence type="ECO:0000256" key="3">
    <source>
        <dbReference type="ARBA" id="ARBA00022490"/>
    </source>
</evidence>
<dbReference type="CDD" id="cd08317">
    <property type="entry name" value="Death_ank"/>
    <property type="match status" value="1"/>
</dbReference>